<comment type="caution">
    <text evidence="3">The sequence shown here is derived from an EMBL/GenBank/DDBJ whole genome shotgun (WGS) entry which is preliminary data.</text>
</comment>
<evidence type="ECO:0000313" key="4">
    <source>
        <dbReference type="Proteomes" id="UP000295388"/>
    </source>
</evidence>
<dbReference type="PANTHER" id="PTHR38600">
    <property type="entry name" value="TRANSCRIPTIONAL REGULATORY PROTEIN"/>
    <property type="match status" value="1"/>
</dbReference>
<dbReference type="InterPro" id="IPR011991">
    <property type="entry name" value="ArsR-like_HTH"/>
</dbReference>
<feature type="compositionally biased region" description="Basic and acidic residues" evidence="1">
    <location>
        <begin position="113"/>
        <end position="148"/>
    </location>
</feature>
<dbReference type="AlphaFoldDB" id="A0A4R6K8E4"/>
<dbReference type="NCBIfam" id="NF033788">
    <property type="entry name" value="HTH_metalloreg"/>
    <property type="match status" value="1"/>
</dbReference>
<dbReference type="SUPFAM" id="SSF46785">
    <property type="entry name" value="Winged helix' DNA-binding domain"/>
    <property type="match status" value="1"/>
</dbReference>
<dbReference type="PRINTS" id="PR00778">
    <property type="entry name" value="HTHARSR"/>
</dbReference>
<evidence type="ECO:0000313" key="3">
    <source>
        <dbReference type="EMBL" id="TDO45018.1"/>
    </source>
</evidence>
<evidence type="ECO:0000256" key="1">
    <source>
        <dbReference type="SAM" id="MobiDB-lite"/>
    </source>
</evidence>
<dbReference type="PROSITE" id="PS50987">
    <property type="entry name" value="HTH_ARSR_2"/>
    <property type="match status" value="1"/>
</dbReference>
<reference evidence="3 4" key="1">
    <citation type="submission" date="2019-03" db="EMBL/GenBank/DDBJ databases">
        <title>Genomic Encyclopedia of Type Strains, Phase III (KMG-III): the genomes of soil and plant-associated and newly described type strains.</title>
        <authorList>
            <person name="Whitman W."/>
        </authorList>
    </citation>
    <scope>NUCLEOTIDE SEQUENCE [LARGE SCALE GENOMIC DNA]</scope>
    <source>
        <strain evidence="3 4">VKM Ac-2527</strain>
    </source>
</reference>
<keyword evidence="4" id="KW-1185">Reference proteome</keyword>
<gene>
    <name evidence="3" type="ORF">EV643_114163</name>
</gene>
<sequence>MVSGSLPFVGTYGGLGVVAPVLDALGDPTRRVILETLRRDGPSSVGRLAERVPVSRPAISQHLKVLGLAGLVDHESKGTRNIYRVDRTGLDPLRGWLDQFWGDALDAFAEHVRRTEASESRGPRVRRTGDEPEGPGVRRTEDEPEGPRVRRTGGESGRVRRTGGEGLG</sequence>
<dbReference type="EMBL" id="SNWQ01000014">
    <property type="protein sequence ID" value="TDO45018.1"/>
    <property type="molecule type" value="Genomic_DNA"/>
</dbReference>
<dbReference type="OrthoDB" id="9806976at2"/>
<dbReference type="GO" id="GO:0003677">
    <property type="term" value="F:DNA binding"/>
    <property type="evidence" value="ECO:0007669"/>
    <property type="project" value="UniProtKB-KW"/>
</dbReference>
<dbReference type="GO" id="GO:0003700">
    <property type="term" value="F:DNA-binding transcription factor activity"/>
    <property type="evidence" value="ECO:0007669"/>
    <property type="project" value="InterPro"/>
</dbReference>
<protein>
    <submittedName>
        <fullName evidence="3">DNA-binding transcriptional ArsR family regulator</fullName>
    </submittedName>
</protein>
<dbReference type="PANTHER" id="PTHR38600:SF1">
    <property type="entry name" value="TRANSCRIPTIONAL REGULATORY PROTEIN"/>
    <property type="match status" value="1"/>
</dbReference>
<dbReference type="Proteomes" id="UP000295388">
    <property type="component" value="Unassembled WGS sequence"/>
</dbReference>
<dbReference type="InterPro" id="IPR036390">
    <property type="entry name" value="WH_DNA-bd_sf"/>
</dbReference>
<dbReference type="Pfam" id="PF12840">
    <property type="entry name" value="HTH_20"/>
    <property type="match status" value="1"/>
</dbReference>
<accession>A0A4R6K8E4</accession>
<keyword evidence="3" id="KW-0238">DNA-binding</keyword>
<dbReference type="InterPro" id="IPR036388">
    <property type="entry name" value="WH-like_DNA-bd_sf"/>
</dbReference>
<dbReference type="CDD" id="cd00090">
    <property type="entry name" value="HTH_ARSR"/>
    <property type="match status" value="1"/>
</dbReference>
<dbReference type="Gene3D" id="1.10.10.10">
    <property type="entry name" value="Winged helix-like DNA-binding domain superfamily/Winged helix DNA-binding domain"/>
    <property type="match status" value="1"/>
</dbReference>
<dbReference type="InterPro" id="IPR001845">
    <property type="entry name" value="HTH_ArsR_DNA-bd_dom"/>
</dbReference>
<evidence type="ECO:0000259" key="2">
    <source>
        <dbReference type="PROSITE" id="PS50987"/>
    </source>
</evidence>
<name>A0A4R6K8E4_9ACTN</name>
<proteinExistence type="predicted"/>
<dbReference type="SMART" id="SM00418">
    <property type="entry name" value="HTH_ARSR"/>
    <property type="match status" value="1"/>
</dbReference>
<feature type="domain" description="HTH arsR-type" evidence="2">
    <location>
        <begin position="9"/>
        <end position="116"/>
    </location>
</feature>
<organism evidence="3 4">
    <name type="scientific">Kribbella caucasensis</name>
    <dbReference type="NCBI Taxonomy" id="2512215"/>
    <lineage>
        <taxon>Bacteria</taxon>
        <taxon>Bacillati</taxon>
        <taxon>Actinomycetota</taxon>
        <taxon>Actinomycetes</taxon>
        <taxon>Propionibacteriales</taxon>
        <taxon>Kribbellaceae</taxon>
        <taxon>Kribbella</taxon>
    </lineage>
</organism>
<feature type="region of interest" description="Disordered" evidence="1">
    <location>
        <begin position="113"/>
        <end position="168"/>
    </location>
</feature>